<dbReference type="Pfam" id="PF03781">
    <property type="entry name" value="FGE-sulfatase"/>
    <property type="match status" value="1"/>
</dbReference>
<keyword evidence="2" id="KW-0472">Membrane</keyword>
<evidence type="ECO:0000259" key="3">
    <source>
        <dbReference type="Pfam" id="PF00656"/>
    </source>
</evidence>
<evidence type="ECO:0000313" key="6">
    <source>
        <dbReference type="Proteomes" id="UP000012488"/>
    </source>
</evidence>
<protein>
    <submittedName>
        <fullName evidence="5">SUMF1/EgtB/PvdO family nonheme iron enzyme</fullName>
    </submittedName>
</protein>
<dbReference type="GO" id="GO:0120147">
    <property type="term" value="F:formylglycine-generating oxidase activity"/>
    <property type="evidence" value="ECO:0007669"/>
    <property type="project" value="TreeGrafter"/>
</dbReference>
<feature type="domain" description="Sulfatase-modifying factor enzyme-like" evidence="4">
    <location>
        <begin position="368"/>
        <end position="592"/>
    </location>
</feature>
<dbReference type="InterPro" id="IPR029030">
    <property type="entry name" value="Caspase-like_dom_sf"/>
</dbReference>
<dbReference type="EMBL" id="CP043538">
    <property type="protein sequence ID" value="QGY04220.1"/>
    <property type="molecule type" value="Genomic_DNA"/>
</dbReference>
<dbReference type="InterPro" id="IPR005532">
    <property type="entry name" value="SUMF_dom"/>
</dbReference>
<dbReference type="InterPro" id="IPR016187">
    <property type="entry name" value="CTDL_fold"/>
</dbReference>
<dbReference type="KEGG" id="mmes:MMSR116_21680"/>
<reference evidence="5 6" key="2">
    <citation type="journal article" date="2013" name="Genome Announc.">
        <title>Draft Genome Sequence of Methylobacterium mesophilicum Strain SR1.6/6, Isolated from Citrus sinensis.</title>
        <authorList>
            <person name="Marinho Almeida D."/>
            <person name="Dini-Andreote F."/>
            <person name="Camargo Neves A.A."/>
            <person name="Juca Ramos R.T."/>
            <person name="Andreote F.D."/>
            <person name="Carneiro A.R."/>
            <person name="Oliveira de Souza Lima A."/>
            <person name="Caracciolo Gomes de Sa P.H."/>
            <person name="Ribeiro Barbosa M.S."/>
            <person name="Araujo W.L."/>
            <person name="Silva A."/>
        </authorList>
    </citation>
    <scope>NUCLEOTIDE SEQUENCE [LARGE SCALE GENOMIC DNA]</scope>
    <source>
        <strain evidence="5 6">SR1.6/6</strain>
    </source>
</reference>
<evidence type="ECO:0000313" key="5">
    <source>
        <dbReference type="EMBL" id="QGY04220.1"/>
    </source>
</evidence>
<keyword evidence="2" id="KW-0812">Transmembrane</keyword>
<accession>A0A6B9FNR5</accession>
<dbReference type="AlphaFoldDB" id="A0A6B9FNR5"/>
<reference evidence="5 6" key="1">
    <citation type="journal article" date="2012" name="Genet. Mol. Biol.">
        <title>Analysis of 16S rRNA and mxaF genes revealing insights into Methylobacterium niche-specific plant association.</title>
        <authorList>
            <person name="Dourado M.N."/>
            <person name="Andreote F.D."/>
            <person name="Dini-Andreote F."/>
            <person name="Conti R."/>
            <person name="Araujo J.M."/>
            <person name="Araujo W.L."/>
        </authorList>
    </citation>
    <scope>NUCLEOTIDE SEQUENCE [LARGE SCALE GENOMIC DNA]</scope>
    <source>
        <strain evidence="5 6">SR1.6/6</strain>
    </source>
</reference>
<organism evidence="5 6">
    <name type="scientific">Methylobacterium mesophilicum SR1.6/6</name>
    <dbReference type="NCBI Taxonomy" id="908290"/>
    <lineage>
        <taxon>Bacteria</taxon>
        <taxon>Pseudomonadati</taxon>
        <taxon>Pseudomonadota</taxon>
        <taxon>Alphaproteobacteria</taxon>
        <taxon>Hyphomicrobiales</taxon>
        <taxon>Methylobacteriaceae</taxon>
        <taxon>Methylobacterium</taxon>
    </lineage>
</organism>
<feature type="domain" description="Peptidase C14 caspase" evidence="3">
    <location>
        <begin position="57"/>
        <end position="276"/>
    </location>
</feature>
<dbReference type="SUPFAM" id="SSF52129">
    <property type="entry name" value="Caspase-like"/>
    <property type="match status" value="1"/>
</dbReference>
<dbReference type="Gene3D" id="3.90.1580.10">
    <property type="entry name" value="paralog of FGE (formylglycine-generating enzyme)"/>
    <property type="match status" value="1"/>
</dbReference>
<feature type="compositionally biased region" description="Pro residues" evidence="1">
    <location>
        <begin position="335"/>
        <end position="347"/>
    </location>
</feature>
<evidence type="ECO:0000259" key="4">
    <source>
        <dbReference type="Pfam" id="PF03781"/>
    </source>
</evidence>
<proteinExistence type="predicted"/>
<dbReference type="Proteomes" id="UP000012488">
    <property type="component" value="Chromosome"/>
</dbReference>
<feature type="region of interest" description="Disordered" evidence="1">
    <location>
        <begin position="285"/>
        <end position="362"/>
    </location>
</feature>
<feature type="compositionally biased region" description="Pro residues" evidence="1">
    <location>
        <begin position="308"/>
        <end position="324"/>
    </location>
</feature>
<feature type="compositionally biased region" description="Polar residues" evidence="1">
    <location>
        <begin position="348"/>
        <end position="360"/>
    </location>
</feature>
<dbReference type="Pfam" id="PF00656">
    <property type="entry name" value="Peptidase_C14"/>
    <property type="match status" value="1"/>
</dbReference>
<sequence>MPGRIYVRRPLELTLRAGLRDRIGGCGVLIFLAFLALSVMLLTVGSGQAQNPIGAGRRFALLIANSRYPDAQGSLPTIVKDGRLIAEELRRSDFDVDLRENLRREDVQATLDAFYSKLNAGAAAFIYFGGYGIQVERQSFLIPVNAQIWSETEVRRDGISLDAILSELNRRGVRVKIAVVDAARQNPFERRFRASSAGLAPVDAPEGSLILFSAPPGKVVREEDSDVSLFVSELGKELRAPNLTAEEAFTHTRIGVSRASKGDRVPWISSSLIEEFRFAVAATNAAPAPVPDRTSRAEPPRAARRPPPEPVSPPAAPSPTPSPAVLPQTAAAVPVPSPPAAPAPPRSQSPIQEGNQTAGQTLRDCDTCPELAILRAGTFEMGAGAQPFDRPVHRVTIPRPFAIARRETTINEWRSCVEAGACKYRPNTADDQAGTQPITNVSWFDAQEYVAWLSALTRRTYRLPSEAEWEYAAHGGTSTAFAWGSQVGESKANCRDCSRTASRELAGVASFAPNGFGLFDMAGNAAEWVEDCWNDSYRGAPQDGTAWLTGTCSQRVLRGGSFDSSASYVKPSARFRYDADVRYYANGFRVVRALP</sequence>
<feature type="transmembrane region" description="Helical" evidence="2">
    <location>
        <begin position="21"/>
        <end position="42"/>
    </location>
</feature>
<dbReference type="GO" id="GO:0004197">
    <property type="term" value="F:cysteine-type endopeptidase activity"/>
    <property type="evidence" value="ECO:0007669"/>
    <property type="project" value="InterPro"/>
</dbReference>
<gene>
    <name evidence="5" type="ORF">MMSR116_21680</name>
</gene>
<dbReference type="Gene3D" id="3.40.50.1460">
    <property type="match status" value="1"/>
</dbReference>
<dbReference type="InterPro" id="IPR011600">
    <property type="entry name" value="Pept_C14_caspase"/>
</dbReference>
<dbReference type="PANTHER" id="PTHR23150:SF35">
    <property type="entry name" value="BLL6746 PROTEIN"/>
    <property type="match status" value="1"/>
</dbReference>
<dbReference type="GO" id="GO:0006508">
    <property type="term" value="P:proteolysis"/>
    <property type="evidence" value="ECO:0007669"/>
    <property type="project" value="InterPro"/>
</dbReference>
<dbReference type="PANTHER" id="PTHR23150">
    <property type="entry name" value="SULFATASE MODIFYING FACTOR 1, 2"/>
    <property type="match status" value="1"/>
</dbReference>
<evidence type="ECO:0000256" key="2">
    <source>
        <dbReference type="SAM" id="Phobius"/>
    </source>
</evidence>
<keyword evidence="2" id="KW-1133">Transmembrane helix</keyword>
<name>A0A6B9FNR5_9HYPH</name>
<dbReference type="InterPro" id="IPR042095">
    <property type="entry name" value="SUMF_sf"/>
</dbReference>
<evidence type="ECO:0000256" key="1">
    <source>
        <dbReference type="SAM" id="MobiDB-lite"/>
    </source>
</evidence>
<dbReference type="InterPro" id="IPR051043">
    <property type="entry name" value="Sulfatase_Mod_Factor_Kinase"/>
</dbReference>
<dbReference type="SUPFAM" id="SSF56436">
    <property type="entry name" value="C-type lectin-like"/>
    <property type="match status" value="1"/>
</dbReference>